<keyword evidence="3" id="KW-1185">Reference proteome</keyword>
<dbReference type="PANTHER" id="PTHR34597">
    <property type="entry name" value="SLR1661 PROTEIN"/>
    <property type="match status" value="1"/>
</dbReference>
<dbReference type="Pfam" id="PF03865">
    <property type="entry name" value="ShlB"/>
    <property type="match status" value="1"/>
</dbReference>
<accession>A0A918PKY9</accession>
<organism evidence="2 3">
    <name type="scientific">Novosphingobium colocasiae</name>
    <dbReference type="NCBI Taxonomy" id="1256513"/>
    <lineage>
        <taxon>Bacteria</taxon>
        <taxon>Pseudomonadati</taxon>
        <taxon>Pseudomonadota</taxon>
        <taxon>Alphaproteobacteria</taxon>
        <taxon>Sphingomonadales</taxon>
        <taxon>Sphingomonadaceae</taxon>
        <taxon>Novosphingobium</taxon>
    </lineage>
</organism>
<dbReference type="Gene3D" id="2.40.160.50">
    <property type="entry name" value="membrane protein fhac: a member of the omp85/tpsb transporter family"/>
    <property type="match status" value="1"/>
</dbReference>
<dbReference type="Gene3D" id="3.10.20.310">
    <property type="entry name" value="membrane protein fhac"/>
    <property type="match status" value="1"/>
</dbReference>
<reference evidence="2" key="1">
    <citation type="journal article" date="2014" name="Int. J. Syst. Evol. Microbiol.">
        <title>Complete genome sequence of Corynebacterium casei LMG S-19264T (=DSM 44701T), isolated from a smear-ripened cheese.</title>
        <authorList>
            <consortium name="US DOE Joint Genome Institute (JGI-PGF)"/>
            <person name="Walter F."/>
            <person name="Albersmeier A."/>
            <person name="Kalinowski J."/>
            <person name="Ruckert C."/>
        </authorList>
    </citation>
    <scope>NUCLEOTIDE SEQUENCE</scope>
    <source>
        <strain evidence="2">KCTC 32255</strain>
    </source>
</reference>
<dbReference type="InterPro" id="IPR005565">
    <property type="entry name" value="Hemolysn_activator_HlyB_C"/>
</dbReference>
<sequence length="612" mass="64653">MSATPSAMTGRTGAPVLRGLWTKAATVLLLGGCAASATLIGATPALAQTAPAPLPQTREELDQSRLAAPAPSRAARVRIEGNFDRGPCPLADPAFAQTRVTFAQVEFAGPAGLDLSFLADTWRDKAGQDLPVAALCEVRDRAATALNAAGYLAAVQIPPQRIEKNGTVRIDVMIAKLVEVQVRGDAGPAERTIADHLARLTGQPFFNTRVAERQLLLLGDMPGTQVRLTLKPVAGRPGEVVGDLLVERQPIELAAGIQNLASKATGREGAFVQLALNEMTGLADRTTISGYSTLDFNEQWVLQAAHEMGLGGSGLRIGASVLWGKSDPAGAGPFHTETLAGDLHLSYPLVRRRALSAAAQIGLELVDQDVDFGNLALSRDKLRVLYARLSVDTVDAGSLTGRGGYSLAEPRWRLGGLVELRKGLSALGASDDCSPITDCTAPHVPISDLAADPAAFVVRAQANAEYRPTPGITLAAAPRIQYATDALLSYEGFSVGNYTVGRGYDPGALLGDSGVGSSFEVRVGKLSQGGQTFQFQPFAFFDAAWVWNRDDGSGGPQSLFSAGGGLRARWEDRIDASLMLAAPLKRAPLQPERGDLRILFTVKARLLPWDPS</sequence>
<name>A0A918PKY9_9SPHN</name>
<dbReference type="EMBL" id="BMZA01000017">
    <property type="protein sequence ID" value="GGZ14079.1"/>
    <property type="molecule type" value="Genomic_DNA"/>
</dbReference>
<dbReference type="InterPro" id="IPR051544">
    <property type="entry name" value="TPS_OM_transporter"/>
</dbReference>
<feature type="domain" description="Haemolysin activator HlyB C-terminal" evidence="1">
    <location>
        <begin position="418"/>
        <end position="567"/>
    </location>
</feature>
<dbReference type="GO" id="GO:0098046">
    <property type="term" value="C:type V protein secretion system complex"/>
    <property type="evidence" value="ECO:0007669"/>
    <property type="project" value="TreeGrafter"/>
</dbReference>
<dbReference type="Proteomes" id="UP000648075">
    <property type="component" value="Unassembled WGS sequence"/>
</dbReference>
<reference evidence="2" key="2">
    <citation type="submission" date="2020-09" db="EMBL/GenBank/DDBJ databases">
        <authorList>
            <person name="Sun Q."/>
            <person name="Kim S."/>
        </authorList>
    </citation>
    <scope>NUCLEOTIDE SEQUENCE</scope>
    <source>
        <strain evidence="2">KCTC 32255</strain>
    </source>
</reference>
<evidence type="ECO:0000313" key="3">
    <source>
        <dbReference type="Proteomes" id="UP000648075"/>
    </source>
</evidence>
<dbReference type="PANTHER" id="PTHR34597:SF6">
    <property type="entry name" value="BLR6126 PROTEIN"/>
    <property type="match status" value="1"/>
</dbReference>
<evidence type="ECO:0000259" key="1">
    <source>
        <dbReference type="Pfam" id="PF03865"/>
    </source>
</evidence>
<comment type="caution">
    <text evidence="2">The sequence shown here is derived from an EMBL/GenBank/DDBJ whole genome shotgun (WGS) entry which is preliminary data.</text>
</comment>
<dbReference type="AlphaFoldDB" id="A0A918PKY9"/>
<dbReference type="GO" id="GO:0046819">
    <property type="term" value="P:protein secretion by the type V secretion system"/>
    <property type="evidence" value="ECO:0007669"/>
    <property type="project" value="TreeGrafter"/>
</dbReference>
<dbReference type="RefSeq" id="WP_229814274.1">
    <property type="nucleotide sequence ID" value="NZ_BMZA01000017.1"/>
</dbReference>
<dbReference type="GO" id="GO:0008320">
    <property type="term" value="F:protein transmembrane transporter activity"/>
    <property type="evidence" value="ECO:0007669"/>
    <property type="project" value="TreeGrafter"/>
</dbReference>
<protein>
    <recommendedName>
        <fullName evidence="1">Haemolysin activator HlyB C-terminal domain-containing protein</fullName>
    </recommendedName>
</protein>
<evidence type="ECO:0000313" key="2">
    <source>
        <dbReference type="EMBL" id="GGZ14079.1"/>
    </source>
</evidence>
<gene>
    <name evidence="2" type="ORF">GCM10011614_31400</name>
</gene>
<proteinExistence type="predicted"/>